<feature type="transmembrane region" description="Helical" evidence="1">
    <location>
        <begin position="12"/>
        <end position="28"/>
    </location>
</feature>
<organism evidence="3 4">
    <name type="scientific">Paenalkalicoccus suaedae</name>
    <dbReference type="NCBI Taxonomy" id="2592382"/>
    <lineage>
        <taxon>Bacteria</taxon>
        <taxon>Bacillati</taxon>
        <taxon>Bacillota</taxon>
        <taxon>Bacilli</taxon>
        <taxon>Bacillales</taxon>
        <taxon>Bacillaceae</taxon>
        <taxon>Paenalkalicoccus</taxon>
    </lineage>
</organism>
<feature type="transmembrane region" description="Helical" evidence="1">
    <location>
        <begin position="365"/>
        <end position="381"/>
    </location>
</feature>
<dbReference type="KEGG" id="psua:FLK61_40545"/>
<feature type="transmembrane region" description="Helical" evidence="1">
    <location>
        <begin position="411"/>
        <end position="428"/>
    </location>
</feature>
<name>A0A859FIE3_9BACI</name>
<feature type="transmembrane region" description="Helical" evidence="1">
    <location>
        <begin position="122"/>
        <end position="140"/>
    </location>
</feature>
<evidence type="ECO:0000259" key="2">
    <source>
        <dbReference type="Pfam" id="PF09925"/>
    </source>
</evidence>
<sequence>MISLPARYVKWTYIIGISFMLAAIIYYFQSNWYLYPRLVQVSLITGLVFAFFVAAIMTQRISPRFVFLSSVMLTAGFISYGVALGVIGDIYHSQSQLYWLFLIWLLPTFLAAVASKQPALQLLSFALLQATILSYLTPTYETRSDWVLLLGFIVASLLSVALFYLTRKNERVQAMIPYAFFAMAHVYGLIISTRFVLESLNGFAHIYYLLLLGASFALFRRDTWIFRLTIIAGIFYIARQILSYLIDIDVALIFLLIAAGAIGVVVAGVKVLNQHSDKVIATKQASRTFILRVITVGAAAVAAGAITGFLFIVLQDISGTFLGILSAASFFTALLLRKNSDSYVQFFVLFGSFFMLATLLDFWGVLAITWIVPLIWLYLRVKDAYTRTLVFLSFNMAVVLWVSFTFNSGELAAGILTVAAGIGAIIAYKSAFRLPYLHALFIFYVYFYSLPFTVWDRGPRYFIYVSSFLLIVTALLYWHVRLKDKGGIVLTATFWFIFLFYQYVDLLWENLPATFTFALLGAIFLIAAVILDRGETIEAVRPKFTVVTIVAMVLTFGLMAVPVATSEAALRDGQSIVVAIDNPYDSYYGYNNVVYLSYPFERIDETSGATSGKPVYVGLVDEEDGRHVFDGDIRYSLDDANPDTVYLRGIDSGYGYADFGISSYRVETEDEAEIDAVELLVGSDGIAIIEGLVEAE</sequence>
<feature type="transmembrane region" description="Helical" evidence="1">
    <location>
        <begin position="146"/>
        <end position="166"/>
    </location>
</feature>
<dbReference type="AlphaFoldDB" id="A0A859FIE3"/>
<evidence type="ECO:0000256" key="1">
    <source>
        <dbReference type="SAM" id="Phobius"/>
    </source>
</evidence>
<evidence type="ECO:0000313" key="3">
    <source>
        <dbReference type="EMBL" id="QKS72891.1"/>
    </source>
</evidence>
<feature type="transmembrane region" description="Helical" evidence="1">
    <location>
        <begin position="203"/>
        <end position="219"/>
    </location>
</feature>
<gene>
    <name evidence="3" type="ORF">FLK61_40545</name>
</gene>
<keyword evidence="1" id="KW-0812">Transmembrane</keyword>
<feature type="transmembrane region" description="Helical" evidence="1">
    <location>
        <begin position="97"/>
        <end position="115"/>
    </location>
</feature>
<feature type="transmembrane region" description="Helical" evidence="1">
    <location>
        <begin position="388"/>
        <end position="405"/>
    </location>
</feature>
<feature type="transmembrane region" description="Helical" evidence="1">
    <location>
        <begin position="65"/>
        <end position="91"/>
    </location>
</feature>
<keyword evidence="1" id="KW-0472">Membrane</keyword>
<feature type="transmembrane region" description="Helical" evidence="1">
    <location>
        <begin position="343"/>
        <end position="359"/>
    </location>
</feature>
<evidence type="ECO:0000313" key="4">
    <source>
        <dbReference type="Proteomes" id="UP000318138"/>
    </source>
</evidence>
<feature type="transmembrane region" description="Helical" evidence="1">
    <location>
        <begin position="510"/>
        <end position="532"/>
    </location>
</feature>
<dbReference type="RefSeq" id="WP_176010858.1">
    <property type="nucleotide sequence ID" value="NZ_CP041372.2"/>
</dbReference>
<feature type="transmembrane region" description="Helical" evidence="1">
    <location>
        <begin position="224"/>
        <end position="242"/>
    </location>
</feature>
<feature type="transmembrane region" description="Helical" evidence="1">
    <location>
        <begin position="544"/>
        <end position="564"/>
    </location>
</feature>
<dbReference type="EMBL" id="CP041372">
    <property type="protein sequence ID" value="QKS72891.1"/>
    <property type="molecule type" value="Genomic_DNA"/>
</dbReference>
<feature type="transmembrane region" description="Helical" evidence="1">
    <location>
        <begin position="487"/>
        <end position="504"/>
    </location>
</feature>
<feature type="transmembrane region" description="Helical" evidence="1">
    <location>
        <begin position="435"/>
        <end position="455"/>
    </location>
</feature>
<feature type="transmembrane region" description="Helical" evidence="1">
    <location>
        <begin position="317"/>
        <end position="336"/>
    </location>
</feature>
<feature type="transmembrane region" description="Helical" evidence="1">
    <location>
        <begin position="461"/>
        <end position="480"/>
    </location>
</feature>
<feature type="transmembrane region" description="Helical" evidence="1">
    <location>
        <begin position="34"/>
        <end position="58"/>
    </location>
</feature>
<feature type="transmembrane region" description="Helical" evidence="1">
    <location>
        <begin position="248"/>
        <end position="269"/>
    </location>
</feature>
<proteinExistence type="predicted"/>
<reference evidence="4" key="1">
    <citation type="submission" date="2019-07" db="EMBL/GenBank/DDBJ databases">
        <title>Bacillus alkalisoli sp. nov. isolated from saline soil.</title>
        <authorList>
            <person name="Sun J.-Q."/>
            <person name="Xu L."/>
        </authorList>
    </citation>
    <scope>NUCLEOTIDE SEQUENCE [LARGE SCALE GENOMIC DNA]</scope>
    <source>
        <strain evidence="4">M4U3P1</strain>
    </source>
</reference>
<dbReference type="InterPro" id="IPR018677">
    <property type="entry name" value="DUF2157"/>
</dbReference>
<dbReference type="Proteomes" id="UP000318138">
    <property type="component" value="Chromosome"/>
</dbReference>
<feature type="domain" description="DUF2157" evidence="2">
    <location>
        <begin position="11"/>
        <end position="119"/>
    </location>
</feature>
<keyword evidence="1" id="KW-1133">Transmembrane helix</keyword>
<accession>A0A859FIE3</accession>
<feature type="transmembrane region" description="Helical" evidence="1">
    <location>
        <begin position="178"/>
        <end position="197"/>
    </location>
</feature>
<dbReference type="Pfam" id="PF09925">
    <property type="entry name" value="DUF2157"/>
    <property type="match status" value="1"/>
</dbReference>
<keyword evidence="4" id="KW-1185">Reference proteome</keyword>
<protein>
    <submittedName>
        <fullName evidence="3">DUF2157 domain-containing protein</fullName>
    </submittedName>
</protein>
<feature type="transmembrane region" description="Helical" evidence="1">
    <location>
        <begin position="289"/>
        <end position="311"/>
    </location>
</feature>